<evidence type="ECO:0000313" key="11">
    <source>
        <dbReference type="EMBL" id="KYP43312.1"/>
    </source>
</evidence>
<reference evidence="11" key="1">
    <citation type="journal article" date="2012" name="Nat. Biotechnol.">
        <title>Draft genome sequence of pigeonpea (Cajanus cajan), an orphan legume crop of resource-poor farmers.</title>
        <authorList>
            <person name="Varshney R.K."/>
            <person name="Chen W."/>
            <person name="Li Y."/>
            <person name="Bharti A.K."/>
            <person name="Saxena R.K."/>
            <person name="Schlueter J.A."/>
            <person name="Donoghue M.T."/>
            <person name="Azam S."/>
            <person name="Fan G."/>
            <person name="Whaley A.M."/>
            <person name="Farmer A.D."/>
            <person name="Sheridan J."/>
            <person name="Iwata A."/>
            <person name="Tuteja R."/>
            <person name="Penmetsa R.V."/>
            <person name="Wu W."/>
            <person name="Upadhyaya H.D."/>
            <person name="Yang S.P."/>
            <person name="Shah T."/>
            <person name="Saxena K.B."/>
            <person name="Michael T."/>
            <person name="McCombie W.R."/>
            <person name="Yang B."/>
            <person name="Zhang G."/>
            <person name="Yang H."/>
            <person name="Wang J."/>
            <person name="Spillane C."/>
            <person name="Cook D.R."/>
            <person name="May G.D."/>
            <person name="Xu X."/>
            <person name="Jackson S.A."/>
        </authorList>
    </citation>
    <scope>NUCLEOTIDE SEQUENCE [LARGE SCALE GENOMIC DNA]</scope>
</reference>
<name>A0A151RL98_CAJCA</name>
<feature type="domain" description="Peptidase C1A papain C-terminal" evidence="9">
    <location>
        <begin position="100"/>
        <end position="313"/>
    </location>
</feature>
<accession>A0A151RL98</accession>
<dbReference type="PROSITE" id="PS00640">
    <property type="entry name" value="THIOL_PROTEASE_ASN"/>
    <property type="match status" value="1"/>
</dbReference>
<dbReference type="EMBL" id="KQ483673">
    <property type="protein sequence ID" value="KYP43312.1"/>
    <property type="molecule type" value="Genomic_DNA"/>
</dbReference>
<keyword evidence="12" id="KW-1185">Reference proteome</keyword>
<dbReference type="GO" id="GO:0006508">
    <property type="term" value="P:proteolysis"/>
    <property type="evidence" value="ECO:0007669"/>
    <property type="project" value="UniProtKB-KW"/>
</dbReference>
<feature type="region of interest" description="Disordered" evidence="8">
    <location>
        <begin position="1"/>
        <end position="25"/>
    </location>
</feature>
<dbReference type="SMART" id="SM00645">
    <property type="entry name" value="Pept_C1"/>
    <property type="match status" value="1"/>
</dbReference>
<keyword evidence="2" id="KW-0645">Protease</keyword>
<evidence type="ECO:0000259" key="10">
    <source>
        <dbReference type="SMART" id="SM00848"/>
    </source>
</evidence>
<dbReference type="InterPro" id="IPR013128">
    <property type="entry name" value="Peptidase_C1A"/>
</dbReference>
<dbReference type="Proteomes" id="UP000075243">
    <property type="component" value="Unassembled WGS sequence"/>
</dbReference>
<feature type="domain" description="Cathepsin propeptide inhibitor" evidence="10">
    <location>
        <begin position="14"/>
        <end position="71"/>
    </location>
</feature>
<evidence type="ECO:0000259" key="9">
    <source>
        <dbReference type="SMART" id="SM00645"/>
    </source>
</evidence>
<dbReference type="SMART" id="SM00848">
    <property type="entry name" value="Inhibitor_I29"/>
    <property type="match status" value="1"/>
</dbReference>
<dbReference type="PANTHER" id="PTHR12411">
    <property type="entry name" value="CYSTEINE PROTEASE FAMILY C1-RELATED"/>
    <property type="match status" value="1"/>
</dbReference>
<dbReference type="InterPro" id="IPR013201">
    <property type="entry name" value="Prot_inhib_I29"/>
</dbReference>
<dbReference type="SUPFAM" id="SSF54001">
    <property type="entry name" value="Cysteine proteinases"/>
    <property type="match status" value="1"/>
</dbReference>
<dbReference type="Gramene" id="C.cajan_32221.t">
    <property type="protein sequence ID" value="C.cajan_32221.t"/>
    <property type="gene ID" value="C.cajan_32221"/>
</dbReference>
<keyword evidence="3" id="KW-0732">Signal</keyword>
<dbReference type="OMA" id="ITTEKYY"/>
<feature type="compositionally biased region" description="Polar residues" evidence="8">
    <location>
        <begin position="1"/>
        <end position="11"/>
    </location>
</feature>
<evidence type="ECO:0000256" key="7">
    <source>
        <dbReference type="ARBA" id="ARBA00023180"/>
    </source>
</evidence>
<keyword evidence="4" id="KW-0378">Hydrolase</keyword>
<sequence>MSRTLSESSVAKTHEQWMSKHQRSYTDEAEKQKRFKIFMENLEYVEKFNNAENTSYKMGLNQFSDLTEQEFIASHTGFKISSLPVSDSSLNTIPLNLTGIPSNFDWRDKGVVTNVKNQGECACCWAFSTVGAIEGLVGIKTNKLISLSEQQLLDCDRTNNGCQGGFMVRAFKYIVDNGGIATENNYPYQGFQGTCQSGGKQLAVKISGFVNVPTNSEEYLLQAVVQQPVSVAVSINNNFRSYREGVFAGPCGTVLNHAVTLIGYGTNNDGTKYWLIKNSWGETWGEKGYMRLQRESGEVGGVCGIAKVASYPTL</sequence>
<protein>
    <submittedName>
        <fullName evidence="11">Fruit bromelain</fullName>
    </submittedName>
</protein>
<dbReference type="PROSITE" id="PS00639">
    <property type="entry name" value="THIOL_PROTEASE_HIS"/>
    <property type="match status" value="1"/>
</dbReference>
<evidence type="ECO:0000256" key="3">
    <source>
        <dbReference type="ARBA" id="ARBA00022729"/>
    </source>
</evidence>
<evidence type="ECO:0000256" key="5">
    <source>
        <dbReference type="ARBA" id="ARBA00022807"/>
    </source>
</evidence>
<evidence type="ECO:0000256" key="4">
    <source>
        <dbReference type="ARBA" id="ARBA00022801"/>
    </source>
</evidence>
<dbReference type="InterPro" id="IPR000668">
    <property type="entry name" value="Peptidase_C1A_C"/>
</dbReference>
<keyword evidence="7" id="KW-0325">Glycoprotein</keyword>
<keyword evidence="6" id="KW-1015">Disulfide bond</keyword>
<feature type="compositionally biased region" description="Basic and acidic residues" evidence="8">
    <location>
        <begin position="12"/>
        <end position="25"/>
    </location>
</feature>
<dbReference type="CDD" id="cd02248">
    <property type="entry name" value="Peptidase_C1A"/>
    <property type="match status" value="1"/>
</dbReference>
<dbReference type="AlphaFoldDB" id="A0A151RL98"/>
<evidence type="ECO:0000256" key="1">
    <source>
        <dbReference type="ARBA" id="ARBA00008455"/>
    </source>
</evidence>
<proteinExistence type="inferred from homology"/>
<keyword evidence="5" id="KW-0788">Thiol protease</keyword>
<dbReference type="GO" id="GO:0008234">
    <property type="term" value="F:cysteine-type peptidase activity"/>
    <property type="evidence" value="ECO:0007669"/>
    <property type="project" value="UniProtKB-KW"/>
</dbReference>
<dbReference type="InterPro" id="IPR038765">
    <property type="entry name" value="Papain-like_cys_pep_sf"/>
</dbReference>
<comment type="similarity">
    <text evidence="1">Belongs to the peptidase C1 family.</text>
</comment>
<gene>
    <name evidence="11" type="ORF">KK1_035269</name>
</gene>
<dbReference type="FunFam" id="3.90.70.10:FF:000067">
    <property type="entry name" value="Senescence-specific cysteine protease"/>
    <property type="match status" value="1"/>
</dbReference>
<dbReference type="InterPro" id="IPR025661">
    <property type="entry name" value="Pept_asp_AS"/>
</dbReference>
<dbReference type="InterPro" id="IPR039417">
    <property type="entry name" value="Peptidase_C1A_papain-like"/>
</dbReference>
<dbReference type="Pfam" id="PF00112">
    <property type="entry name" value="Peptidase_C1"/>
    <property type="match status" value="1"/>
</dbReference>
<dbReference type="Gene3D" id="3.90.70.10">
    <property type="entry name" value="Cysteine proteinases"/>
    <property type="match status" value="1"/>
</dbReference>
<dbReference type="Pfam" id="PF08246">
    <property type="entry name" value="Inhibitor_I29"/>
    <property type="match status" value="1"/>
</dbReference>
<organism evidence="11 12">
    <name type="scientific">Cajanus cajan</name>
    <name type="common">Pigeon pea</name>
    <name type="synonym">Cajanus indicus</name>
    <dbReference type="NCBI Taxonomy" id="3821"/>
    <lineage>
        <taxon>Eukaryota</taxon>
        <taxon>Viridiplantae</taxon>
        <taxon>Streptophyta</taxon>
        <taxon>Embryophyta</taxon>
        <taxon>Tracheophyta</taxon>
        <taxon>Spermatophyta</taxon>
        <taxon>Magnoliopsida</taxon>
        <taxon>eudicotyledons</taxon>
        <taxon>Gunneridae</taxon>
        <taxon>Pentapetalae</taxon>
        <taxon>rosids</taxon>
        <taxon>fabids</taxon>
        <taxon>Fabales</taxon>
        <taxon>Fabaceae</taxon>
        <taxon>Papilionoideae</taxon>
        <taxon>50 kb inversion clade</taxon>
        <taxon>NPAAA clade</taxon>
        <taxon>indigoferoid/millettioid clade</taxon>
        <taxon>Phaseoleae</taxon>
        <taxon>Cajanus</taxon>
    </lineage>
</organism>
<dbReference type="PRINTS" id="PR00705">
    <property type="entry name" value="PAPAIN"/>
</dbReference>
<evidence type="ECO:0000256" key="2">
    <source>
        <dbReference type="ARBA" id="ARBA00022670"/>
    </source>
</evidence>
<dbReference type="InterPro" id="IPR025660">
    <property type="entry name" value="Pept_his_AS"/>
</dbReference>
<evidence type="ECO:0000256" key="6">
    <source>
        <dbReference type="ARBA" id="ARBA00023157"/>
    </source>
</evidence>
<evidence type="ECO:0000256" key="8">
    <source>
        <dbReference type="SAM" id="MobiDB-lite"/>
    </source>
</evidence>
<evidence type="ECO:0000313" key="12">
    <source>
        <dbReference type="Proteomes" id="UP000075243"/>
    </source>
</evidence>